<dbReference type="PANTHER" id="PTHR13887:SF14">
    <property type="entry name" value="DISULFIDE BOND FORMATION PROTEIN D"/>
    <property type="match status" value="1"/>
</dbReference>
<sequence length="215" mass="22745">MQISVGKTLRVSGAVAFMGLALLASGCSKGGSAGAVAADEMSMGPADAKVTVIEYASVACPICGHVNETVMPEFKAKYIDSGKVRYVYRPMMTGNPAVAAAGHMLAECAGKDKYFTVIDQVMRSQEAMGGEETGYANARPVLFSIGQSLGMSEDAFNKCITDEKGLKRLNDLNQQYMTKDGVNGTPTFVINGKKLDRIPLNIGDFDAALKPALSK</sequence>
<keyword evidence="3" id="KW-0560">Oxidoreductase</keyword>
<keyword evidence="8" id="KW-1185">Reference proteome</keyword>
<evidence type="ECO:0000313" key="8">
    <source>
        <dbReference type="Proteomes" id="UP000199150"/>
    </source>
</evidence>
<dbReference type="EMBL" id="FMTS01000001">
    <property type="protein sequence ID" value="SCW40578.1"/>
    <property type="molecule type" value="Genomic_DNA"/>
</dbReference>
<evidence type="ECO:0000256" key="4">
    <source>
        <dbReference type="ARBA" id="ARBA00023157"/>
    </source>
</evidence>
<evidence type="ECO:0000256" key="2">
    <source>
        <dbReference type="ARBA" id="ARBA00022729"/>
    </source>
</evidence>
<dbReference type="STRING" id="260084.SAMN02927928_0986"/>
<dbReference type="PROSITE" id="PS51257">
    <property type="entry name" value="PROKAR_LIPOPROTEIN"/>
    <property type="match status" value="1"/>
</dbReference>
<dbReference type="RefSeq" id="WP_090644332.1">
    <property type="nucleotide sequence ID" value="NZ_CBCRYE010000001.1"/>
</dbReference>
<comment type="similarity">
    <text evidence="1">Belongs to the thioredoxin family. DsbA subfamily.</text>
</comment>
<dbReference type="OrthoDB" id="8478320at2"/>
<dbReference type="AlphaFoldDB" id="A0A1G4Q889"/>
<dbReference type="PANTHER" id="PTHR13887">
    <property type="entry name" value="GLUTATHIONE S-TRANSFERASE KAPPA"/>
    <property type="match status" value="1"/>
</dbReference>
<dbReference type="Gene3D" id="3.40.30.10">
    <property type="entry name" value="Glutaredoxin"/>
    <property type="match status" value="1"/>
</dbReference>
<reference evidence="8" key="1">
    <citation type="submission" date="2016-10" db="EMBL/GenBank/DDBJ databases">
        <authorList>
            <person name="Varghese N."/>
            <person name="Submissions S."/>
        </authorList>
    </citation>
    <scope>NUCLEOTIDE SEQUENCE [LARGE SCALE GENOMIC DNA]</scope>
    <source>
        <strain evidence="8">CGMCC 1.3431</strain>
    </source>
</reference>
<name>A0A1G4Q889_9CAUL</name>
<dbReference type="InterPro" id="IPR036249">
    <property type="entry name" value="Thioredoxin-like_sf"/>
</dbReference>
<feature type="domain" description="Thioredoxin-like fold" evidence="6">
    <location>
        <begin position="39"/>
        <end position="197"/>
    </location>
</feature>
<evidence type="ECO:0000256" key="3">
    <source>
        <dbReference type="ARBA" id="ARBA00023002"/>
    </source>
</evidence>
<keyword evidence="5" id="KW-0676">Redox-active center</keyword>
<dbReference type="GO" id="GO:0016491">
    <property type="term" value="F:oxidoreductase activity"/>
    <property type="evidence" value="ECO:0007669"/>
    <property type="project" value="UniProtKB-KW"/>
</dbReference>
<proteinExistence type="inferred from homology"/>
<evidence type="ECO:0000259" key="6">
    <source>
        <dbReference type="Pfam" id="PF13462"/>
    </source>
</evidence>
<dbReference type="Pfam" id="PF13462">
    <property type="entry name" value="Thioredoxin_4"/>
    <property type="match status" value="1"/>
</dbReference>
<dbReference type="SUPFAM" id="SSF52833">
    <property type="entry name" value="Thioredoxin-like"/>
    <property type="match status" value="1"/>
</dbReference>
<keyword evidence="4" id="KW-1015">Disulfide bond</keyword>
<keyword evidence="2" id="KW-0732">Signal</keyword>
<gene>
    <name evidence="7" type="ORF">SAMN02927928_0986</name>
</gene>
<dbReference type="InterPro" id="IPR012336">
    <property type="entry name" value="Thioredoxin-like_fold"/>
</dbReference>
<dbReference type="Proteomes" id="UP000199150">
    <property type="component" value="Unassembled WGS sequence"/>
</dbReference>
<organism evidence="7 8">
    <name type="scientific">Asticcacaulis taihuensis</name>
    <dbReference type="NCBI Taxonomy" id="260084"/>
    <lineage>
        <taxon>Bacteria</taxon>
        <taxon>Pseudomonadati</taxon>
        <taxon>Pseudomonadota</taxon>
        <taxon>Alphaproteobacteria</taxon>
        <taxon>Caulobacterales</taxon>
        <taxon>Caulobacteraceae</taxon>
        <taxon>Asticcacaulis</taxon>
    </lineage>
</organism>
<evidence type="ECO:0000256" key="1">
    <source>
        <dbReference type="ARBA" id="ARBA00005791"/>
    </source>
</evidence>
<evidence type="ECO:0000256" key="5">
    <source>
        <dbReference type="ARBA" id="ARBA00023284"/>
    </source>
</evidence>
<accession>A0A1G4Q889</accession>
<protein>
    <submittedName>
        <fullName evidence="7">Thioredoxin</fullName>
    </submittedName>
</protein>
<evidence type="ECO:0000313" key="7">
    <source>
        <dbReference type="EMBL" id="SCW40578.1"/>
    </source>
</evidence>